<protein>
    <recommendedName>
        <fullName evidence="3">Outer membrane protein with beta-barrel domain</fullName>
    </recommendedName>
</protein>
<dbReference type="EMBL" id="PVTR01000011">
    <property type="protein sequence ID" value="PRY85702.1"/>
    <property type="molecule type" value="Genomic_DNA"/>
</dbReference>
<reference evidence="1 2" key="1">
    <citation type="submission" date="2018-03" db="EMBL/GenBank/DDBJ databases">
        <title>Genomic Encyclopedia of Archaeal and Bacterial Type Strains, Phase II (KMG-II): from individual species to whole genera.</title>
        <authorList>
            <person name="Goeker M."/>
        </authorList>
    </citation>
    <scope>NUCLEOTIDE SEQUENCE [LARGE SCALE GENOMIC DNA]</scope>
    <source>
        <strain evidence="1 2">DSM 27929</strain>
    </source>
</reference>
<evidence type="ECO:0000313" key="2">
    <source>
        <dbReference type="Proteomes" id="UP000238157"/>
    </source>
</evidence>
<gene>
    <name evidence="1" type="ORF">CLW00_11144</name>
</gene>
<evidence type="ECO:0008006" key="3">
    <source>
        <dbReference type="Google" id="ProtNLM"/>
    </source>
</evidence>
<dbReference type="InterPro" id="IPR011250">
    <property type="entry name" value="OMP/PagP_B-barrel"/>
</dbReference>
<comment type="caution">
    <text evidence="1">The sequence shown here is derived from an EMBL/GenBank/DDBJ whole genome shotgun (WGS) entry which is preliminary data.</text>
</comment>
<organism evidence="1 2">
    <name type="scientific">Mongoliibacter ruber</name>
    <dbReference type="NCBI Taxonomy" id="1750599"/>
    <lineage>
        <taxon>Bacteria</taxon>
        <taxon>Pseudomonadati</taxon>
        <taxon>Bacteroidota</taxon>
        <taxon>Cytophagia</taxon>
        <taxon>Cytophagales</taxon>
        <taxon>Cyclobacteriaceae</taxon>
        <taxon>Mongoliibacter</taxon>
    </lineage>
</organism>
<proteinExistence type="predicted"/>
<name>A0A2T0WGA5_9BACT</name>
<dbReference type="Gene3D" id="2.40.160.20">
    <property type="match status" value="1"/>
</dbReference>
<accession>A0A2T0WGA5</accession>
<keyword evidence="2" id="KW-1185">Reference proteome</keyword>
<dbReference type="AlphaFoldDB" id="A0A2T0WGA5"/>
<evidence type="ECO:0000313" key="1">
    <source>
        <dbReference type="EMBL" id="PRY85702.1"/>
    </source>
</evidence>
<dbReference type="Proteomes" id="UP000238157">
    <property type="component" value="Unassembled WGS sequence"/>
</dbReference>
<dbReference type="SUPFAM" id="SSF56925">
    <property type="entry name" value="OMPA-like"/>
    <property type="match status" value="1"/>
</dbReference>
<sequence>MFHLKLLILKPSESKIEMRFTKFIVLVFVLIVMSGLEAIGQGFGVRLSPNYRVGGNVKTPSGIVMPMEDFSFQTSLHYKFENGLMLDATYIGGPTSIKYKPLKWEPWENLGEAQVRSFMMGVFYERNDNDPAVMPYGGVRLGNFAVNSLNPDFESFNKFAFSIEGGIKIPFSPHFGFFTHVNVLAPIQFGEGEIFRNRTGEYDFTASPGLILFQFNLAYGIYFQLY</sequence>